<evidence type="ECO:0000313" key="2">
    <source>
        <dbReference type="EMBL" id="UZF47233.1"/>
    </source>
</evidence>
<accession>A0AA46WZE9</accession>
<dbReference type="EMBL" id="CP083974">
    <property type="protein sequence ID" value="UZF47233.1"/>
    <property type="molecule type" value="Genomic_DNA"/>
</dbReference>
<organism evidence="2 3">
    <name type="scientific">Rhodococcus rhodochrous</name>
    <dbReference type="NCBI Taxonomy" id="1829"/>
    <lineage>
        <taxon>Bacteria</taxon>
        <taxon>Bacillati</taxon>
        <taxon>Actinomycetota</taxon>
        <taxon>Actinomycetes</taxon>
        <taxon>Mycobacteriales</taxon>
        <taxon>Nocardiaceae</taxon>
        <taxon>Rhodococcus</taxon>
    </lineage>
</organism>
<dbReference type="RefSeq" id="WP_229580054.1">
    <property type="nucleotide sequence ID" value="NZ_CP083974.1"/>
</dbReference>
<evidence type="ECO:0000313" key="3">
    <source>
        <dbReference type="Proteomes" id="UP001162740"/>
    </source>
</evidence>
<dbReference type="CDD" id="cd12108">
    <property type="entry name" value="Hr-like"/>
    <property type="match status" value="1"/>
</dbReference>
<proteinExistence type="predicted"/>
<gene>
    <name evidence="2" type="ORF">KUM34_011565</name>
</gene>
<dbReference type="Proteomes" id="UP001162740">
    <property type="component" value="Chromosome"/>
</dbReference>
<dbReference type="Pfam" id="PF01814">
    <property type="entry name" value="Hemerythrin"/>
    <property type="match status" value="1"/>
</dbReference>
<evidence type="ECO:0000259" key="1">
    <source>
        <dbReference type="Pfam" id="PF01814"/>
    </source>
</evidence>
<name>A0AA46WZE9_RHORH</name>
<dbReference type="AlphaFoldDB" id="A0AA46WZE9"/>
<dbReference type="InterPro" id="IPR012312">
    <property type="entry name" value="Hemerythrin-like"/>
</dbReference>
<sequence length="265" mass="29889">MSPIVLADPDLRFADPDLRFAGLVAHRSTGVVMITDPDGPADTRIMGIVHSALRRDLLRIEVATSTKTWQETHRVALADHVLWMMDFLHHHHESEDRGLYPRVVQCNPDTAPLVERMNADHRTIEPAIATVEEAARDFRADRPGSGEALRAALSRLSEVLLPHLEREEREMMPLVSRSITDAQWRAWDEEFNIEPKSMQQLGKEGNWLIDGLDDSSRDHVVHLVPPVPRFVLLHVLGIRHRHDFAALWKGTDAASIPSQPIPKAA</sequence>
<feature type="domain" description="Hemerythrin-like" evidence="1">
    <location>
        <begin position="49"/>
        <end position="175"/>
    </location>
</feature>
<protein>
    <submittedName>
        <fullName evidence="2">Hemerythrin domain-containing protein</fullName>
    </submittedName>
</protein>
<reference evidence="2 3" key="1">
    <citation type="journal article" date="2021" name="Front. Microbiol.">
        <title>Bacterial Transformation of Aromatic Monomers in Softwood Black Liquor.</title>
        <authorList>
            <person name="Navas L.E."/>
            <person name="Dexter G."/>
            <person name="Liu J."/>
            <person name="Levy-Booth D."/>
            <person name="Cho M."/>
            <person name="Jang S.K."/>
            <person name="Mansfield S.D."/>
            <person name="Renneckar S."/>
            <person name="Mohn W.W."/>
            <person name="Eltis L.D."/>
        </authorList>
    </citation>
    <scope>NUCLEOTIDE SEQUENCE [LARGE SCALE GENOMIC DNA]</scope>
    <source>
        <strain evidence="2 3">GD02</strain>
    </source>
</reference>
<dbReference type="Gene3D" id="1.20.120.520">
    <property type="entry name" value="nmb1532 protein domain like"/>
    <property type="match status" value="1"/>
</dbReference>